<comment type="cofactor">
    <cofactor evidence="1">
        <name>heme</name>
        <dbReference type="ChEBI" id="CHEBI:30413"/>
    </cofactor>
</comment>
<dbReference type="GO" id="GO:0004497">
    <property type="term" value="F:monooxygenase activity"/>
    <property type="evidence" value="ECO:0007669"/>
    <property type="project" value="UniProtKB-KW"/>
</dbReference>
<dbReference type="GO" id="GO:0016705">
    <property type="term" value="F:oxidoreductase activity, acting on paired donors, with incorporation or reduction of molecular oxygen"/>
    <property type="evidence" value="ECO:0007669"/>
    <property type="project" value="InterPro"/>
</dbReference>
<evidence type="ECO:0000256" key="3">
    <source>
        <dbReference type="ARBA" id="ARBA00022617"/>
    </source>
</evidence>
<keyword evidence="5 8" id="KW-0560">Oxidoreductase</keyword>
<dbReference type="SUPFAM" id="SSF48264">
    <property type="entry name" value="Cytochrome P450"/>
    <property type="match status" value="1"/>
</dbReference>
<comment type="similarity">
    <text evidence="2 8">Belongs to the cytochrome P450 family.</text>
</comment>
<dbReference type="RefSeq" id="WP_071928476.1">
    <property type="nucleotide sequence ID" value="NZ_CP018082.1"/>
</dbReference>
<dbReference type="OrthoDB" id="3664945at2"/>
<evidence type="ECO:0000256" key="9">
    <source>
        <dbReference type="SAM" id="MobiDB-lite"/>
    </source>
</evidence>
<keyword evidence="3 8" id="KW-0349">Heme</keyword>
<evidence type="ECO:0000256" key="1">
    <source>
        <dbReference type="ARBA" id="ARBA00001971"/>
    </source>
</evidence>
<dbReference type="PRINTS" id="PR00359">
    <property type="entry name" value="BP450"/>
</dbReference>
<dbReference type="PANTHER" id="PTHR46696:SF1">
    <property type="entry name" value="CYTOCHROME P450 YJIB-RELATED"/>
    <property type="match status" value="1"/>
</dbReference>
<dbReference type="Proteomes" id="UP000183810">
    <property type="component" value="Chromosome"/>
</dbReference>
<evidence type="ECO:0000313" key="11">
    <source>
        <dbReference type="Proteomes" id="UP000183810"/>
    </source>
</evidence>
<name>A0A1J0VTM3_9NOCA</name>
<dbReference type="PRINTS" id="PR00385">
    <property type="entry name" value="P450"/>
</dbReference>
<organism evidence="10 11">
    <name type="scientific">Nocardia mangyaensis</name>
    <dbReference type="NCBI Taxonomy" id="2213200"/>
    <lineage>
        <taxon>Bacteria</taxon>
        <taxon>Bacillati</taxon>
        <taxon>Actinomycetota</taxon>
        <taxon>Actinomycetes</taxon>
        <taxon>Mycobacteriales</taxon>
        <taxon>Nocardiaceae</taxon>
        <taxon>Nocardia</taxon>
    </lineage>
</organism>
<protein>
    <submittedName>
        <fullName evidence="10">Cytochrome</fullName>
    </submittedName>
</protein>
<dbReference type="InterPro" id="IPR002397">
    <property type="entry name" value="Cyt_P450_B"/>
</dbReference>
<dbReference type="PROSITE" id="PS00086">
    <property type="entry name" value="CYTOCHROME_P450"/>
    <property type="match status" value="1"/>
</dbReference>
<feature type="compositionally biased region" description="Polar residues" evidence="9">
    <location>
        <begin position="1"/>
        <end position="10"/>
    </location>
</feature>
<keyword evidence="6 8" id="KW-0408">Iron</keyword>
<dbReference type="Gene3D" id="1.10.630.10">
    <property type="entry name" value="Cytochrome P450"/>
    <property type="match status" value="1"/>
</dbReference>
<keyword evidence="7 8" id="KW-0503">Monooxygenase</keyword>
<dbReference type="GO" id="GO:0020037">
    <property type="term" value="F:heme binding"/>
    <property type="evidence" value="ECO:0007669"/>
    <property type="project" value="InterPro"/>
</dbReference>
<accession>A0A1J0VTM3</accession>
<dbReference type="FunFam" id="1.10.630.10:FF:000018">
    <property type="entry name" value="Cytochrome P450 monooxygenase"/>
    <property type="match status" value="1"/>
</dbReference>
<gene>
    <name evidence="10" type="ORF">BOX37_16535</name>
</gene>
<sequence>MTEPLTTAFSLPTDHPAGVGSPLDPTRQCRPNDLSRRAFPDGHHGWLATGHGTVRAILSDPRFSARTELLHSPLADLGPLPPASPGSFLHLDAPKHTRYRKLLSGKFTAHRMGPLTERVAQISTEHLDAMERRGGPLDLVTSFAQPIPALTICELLGVPETDRDRFQRLVTALVTDLNDPDSPLEHGIAVLEETQEYVRDLVAAKRSAPTDDLLSELTSTDLASSELTGIGVLLLIGGFETAANTLALATLTLLRHPEHLAALRADPSRADRTIEELMRYLTTVNTLTRSAREDVELAGHTIAAGESVALSLHAANHDPAAFTDPHTFDPDRHITGHLSFGHGIHHCLGHHLARLELRTALPALLVRFPTLRLAVPTDEITMRPDRVGISGVRRLPVTW</sequence>
<keyword evidence="11" id="KW-1185">Reference proteome</keyword>
<keyword evidence="4 8" id="KW-0479">Metal-binding</keyword>
<dbReference type="InterPro" id="IPR036396">
    <property type="entry name" value="Cyt_P450_sf"/>
</dbReference>
<reference evidence="10" key="1">
    <citation type="submission" date="2016-11" db="EMBL/GenBank/DDBJ databases">
        <authorList>
            <person name="Jaros S."/>
            <person name="Januszkiewicz K."/>
            <person name="Wedrychowicz H."/>
        </authorList>
    </citation>
    <scope>NUCLEOTIDE SEQUENCE [LARGE SCALE GENOMIC DNA]</scope>
    <source>
        <strain evidence="10">Y48</strain>
    </source>
</reference>
<dbReference type="Pfam" id="PF00067">
    <property type="entry name" value="p450"/>
    <property type="match status" value="1"/>
</dbReference>
<feature type="region of interest" description="Disordered" evidence="9">
    <location>
        <begin position="1"/>
        <end position="26"/>
    </location>
</feature>
<evidence type="ECO:0000256" key="5">
    <source>
        <dbReference type="ARBA" id="ARBA00023002"/>
    </source>
</evidence>
<evidence type="ECO:0000256" key="4">
    <source>
        <dbReference type="ARBA" id="ARBA00022723"/>
    </source>
</evidence>
<evidence type="ECO:0000313" key="10">
    <source>
        <dbReference type="EMBL" id="APE35287.1"/>
    </source>
</evidence>
<evidence type="ECO:0000256" key="2">
    <source>
        <dbReference type="ARBA" id="ARBA00010617"/>
    </source>
</evidence>
<dbReference type="AlphaFoldDB" id="A0A1J0VTM3"/>
<dbReference type="PANTHER" id="PTHR46696">
    <property type="entry name" value="P450, PUTATIVE (EUROFUNG)-RELATED"/>
    <property type="match status" value="1"/>
</dbReference>
<dbReference type="InterPro" id="IPR017972">
    <property type="entry name" value="Cyt_P450_CS"/>
</dbReference>
<evidence type="ECO:0000256" key="6">
    <source>
        <dbReference type="ARBA" id="ARBA00023004"/>
    </source>
</evidence>
<dbReference type="KEGG" id="nsl:BOX37_16535"/>
<dbReference type="GO" id="GO:0005506">
    <property type="term" value="F:iron ion binding"/>
    <property type="evidence" value="ECO:0007669"/>
    <property type="project" value="InterPro"/>
</dbReference>
<proteinExistence type="inferred from homology"/>
<dbReference type="InterPro" id="IPR001128">
    <property type="entry name" value="Cyt_P450"/>
</dbReference>
<dbReference type="CDD" id="cd11030">
    <property type="entry name" value="CYP105-like"/>
    <property type="match status" value="1"/>
</dbReference>
<evidence type="ECO:0000256" key="7">
    <source>
        <dbReference type="ARBA" id="ARBA00023033"/>
    </source>
</evidence>
<evidence type="ECO:0000256" key="8">
    <source>
        <dbReference type="RuleBase" id="RU000461"/>
    </source>
</evidence>
<dbReference type="EMBL" id="CP018082">
    <property type="protein sequence ID" value="APE35287.1"/>
    <property type="molecule type" value="Genomic_DNA"/>
</dbReference>